<dbReference type="GO" id="GO:0005886">
    <property type="term" value="C:plasma membrane"/>
    <property type="evidence" value="ECO:0007669"/>
    <property type="project" value="UniProtKB-SubCell"/>
</dbReference>
<keyword evidence="6" id="KW-1133">Transmembrane helix</keyword>
<organism evidence="8 9">
    <name type="scientific">Shewanella maritima</name>
    <dbReference type="NCBI Taxonomy" id="2520507"/>
    <lineage>
        <taxon>Bacteria</taxon>
        <taxon>Pseudomonadati</taxon>
        <taxon>Pseudomonadota</taxon>
        <taxon>Gammaproteobacteria</taxon>
        <taxon>Alteromonadales</taxon>
        <taxon>Shewanellaceae</taxon>
        <taxon>Shewanella</taxon>
    </lineage>
</organism>
<evidence type="ECO:0000259" key="7">
    <source>
        <dbReference type="SMART" id="SM00900"/>
    </source>
</evidence>
<dbReference type="Pfam" id="PF04205">
    <property type="entry name" value="FMN_bind"/>
    <property type="match status" value="1"/>
</dbReference>
<keyword evidence="4 6" id="KW-0288">FMN</keyword>
<gene>
    <name evidence="8" type="primary">rsxG</name>
    <name evidence="6" type="synonym">rnfG</name>
    <name evidence="8" type="ORF">EXU30_01705</name>
</gene>
<evidence type="ECO:0000313" key="8">
    <source>
        <dbReference type="EMBL" id="QBF84751.1"/>
    </source>
</evidence>
<keyword evidence="6" id="KW-1278">Translocase</keyword>
<evidence type="ECO:0000256" key="2">
    <source>
        <dbReference type="ARBA" id="ARBA00022553"/>
    </source>
</evidence>
<keyword evidence="6" id="KW-0812">Transmembrane</keyword>
<keyword evidence="3 6" id="KW-0285">Flavoprotein</keyword>
<dbReference type="PIRSF" id="PIRSF006091">
    <property type="entry name" value="E_trnsport_RnfG"/>
    <property type="match status" value="1"/>
</dbReference>
<keyword evidence="2 6" id="KW-0597">Phosphoprotein</keyword>
<dbReference type="OrthoDB" id="9784165at2"/>
<evidence type="ECO:0000256" key="1">
    <source>
        <dbReference type="ARBA" id="ARBA00022448"/>
    </source>
</evidence>
<dbReference type="HAMAP" id="MF_00479">
    <property type="entry name" value="RsxG_RnfG"/>
    <property type="match status" value="1"/>
</dbReference>
<dbReference type="EMBL" id="CP036200">
    <property type="protein sequence ID" value="QBF84751.1"/>
    <property type="molecule type" value="Genomic_DNA"/>
</dbReference>
<keyword evidence="6" id="KW-0997">Cell inner membrane</keyword>
<keyword evidence="6" id="KW-1003">Cell membrane</keyword>
<dbReference type="SMART" id="SM00900">
    <property type="entry name" value="FMN_bind"/>
    <property type="match status" value="1"/>
</dbReference>
<evidence type="ECO:0000256" key="5">
    <source>
        <dbReference type="ARBA" id="ARBA00022982"/>
    </source>
</evidence>
<sequence length="207" mass="22576">MVKNGTILAIFALLCTGLVAVISAMTEDTIEQQQKLQLTKLLAEVVPENMHDNPLTEHCILVHDPELLGSEQPMPAYVATIDGEPTALALEVIAPAGYNGDIKILIGVDSNNTLLGVRTLAHQETPGLGDKIELRKSGWVLQFSGWIYDNTKPALKVKKDGGDIDQFSGATITPRAYLGAINNAMRFVEQNRTQLYRAPINCEAHDE</sequence>
<comment type="subunit">
    <text evidence="6">The complex is composed of six subunits: RnfA, RnfB, RnfC, RnfD, RnfE and RnfG.</text>
</comment>
<dbReference type="InterPro" id="IPR007329">
    <property type="entry name" value="FMN-bd"/>
</dbReference>
<reference evidence="8 9" key="1">
    <citation type="submission" date="2019-02" db="EMBL/GenBank/DDBJ databases">
        <title>Shewanella sp. D4-2 isolated from Dokdo Island.</title>
        <authorList>
            <person name="Baek K."/>
        </authorList>
    </citation>
    <scope>NUCLEOTIDE SEQUENCE [LARGE SCALE GENOMIC DNA]</scope>
    <source>
        <strain evidence="8 9">D4-2</strain>
    </source>
</reference>
<dbReference type="AlphaFoldDB" id="A0A411PMN6"/>
<evidence type="ECO:0000256" key="4">
    <source>
        <dbReference type="ARBA" id="ARBA00022643"/>
    </source>
</evidence>
<evidence type="ECO:0000256" key="6">
    <source>
        <dbReference type="HAMAP-Rule" id="MF_00479"/>
    </source>
</evidence>
<dbReference type="Proteomes" id="UP000291106">
    <property type="component" value="Chromosome"/>
</dbReference>
<dbReference type="PANTHER" id="PTHR36118:SF1">
    <property type="entry name" value="ION-TRANSLOCATING OXIDOREDUCTASE COMPLEX SUBUNIT G"/>
    <property type="match status" value="1"/>
</dbReference>
<dbReference type="GO" id="GO:0009055">
    <property type="term" value="F:electron transfer activity"/>
    <property type="evidence" value="ECO:0007669"/>
    <property type="project" value="InterPro"/>
</dbReference>
<feature type="domain" description="FMN-binding" evidence="7">
    <location>
        <begin position="97"/>
        <end position="188"/>
    </location>
</feature>
<accession>A0A411PMN6</accession>
<dbReference type="GO" id="GO:0010181">
    <property type="term" value="F:FMN binding"/>
    <property type="evidence" value="ECO:0007669"/>
    <property type="project" value="InterPro"/>
</dbReference>
<dbReference type="EC" id="7.-.-.-" evidence="6"/>
<dbReference type="GO" id="GO:0022900">
    <property type="term" value="P:electron transport chain"/>
    <property type="evidence" value="ECO:0007669"/>
    <property type="project" value="UniProtKB-UniRule"/>
</dbReference>
<dbReference type="InterPro" id="IPR010209">
    <property type="entry name" value="Ion_transpt_RnfG/RsxG"/>
</dbReference>
<keyword evidence="1 6" id="KW-0813">Transport</keyword>
<comment type="cofactor">
    <cofactor evidence="6">
        <name>FMN</name>
        <dbReference type="ChEBI" id="CHEBI:58210"/>
    </cofactor>
</comment>
<comment type="subcellular location">
    <subcellularLocation>
        <location evidence="6">Cell inner membrane</location>
        <topology evidence="6">Single-pass membrane protein</topology>
    </subcellularLocation>
</comment>
<dbReference type="KEGG" id="smai:EXU30_01705"/>
<feature type="modified residue" description="FMN phosphoryl threonine" evidence="6">
    <location>
        <position position="171"/>
    </location>
</feature>
<comment type="function">
    <text evidence="6">Part of a membrane-bound complex that couples electron transfer with translocation of ions across the membrane.</text>
</comment>
<proteinExistence type="inferred from homology"/>
<dbReference type="RefSeq" id="WP_130603167.1">
    <property type="nucleotide sequence ID" value="NZ_CP036200.1"/>
</dbReference>
<dbReference type="NCBIfam" id="NF002519">
    <property type="entry name" value="PRK01908.1"/>
    <property type="match status" value="1"/>
</dbReference>
<protein>
    <recommendedName>
        <fullName evidence="6">Ion-translocating oxidoreductase complex subunit G</fullName>
        <ecNumber evidence="6">7.-.-.-</ecNumber>
    </recommendedName>
    <alternativeName>
        <fullName evidence="6">Rnf electron transport complex subunit G</fullName>
    </alternativeName>
</protein>
<keyword evidence="6" id="KW-0472">Membrane</keyword>
<keyword evidence="9" id="KW-1185">Reference proteome</keyword>
<evidence type="ECO:0000313" key="9">
    <source>
        <dbReference type="Proteomes" id="UP000291106"/>
    </source>
</evidence>
<name>A0A411PMN6_9GAMM</name>
<evidence type="ECO:0000256" key="3">
    <source>
        <dbReference type="ARBA" id="ARBA00022630"/>
    </source>
</evidence>
<comment type="similarity">
    <text evidence="6">Belongs to the RnfG family.</text>
</comment>
<keyword evidence="5 6" id="KW-0249">Electron transport</keyword>
<dbReference type="PANTHER" id="PTHR36118">
    <property type="entry name" value="ION-TRANSLOCATING OXIDOREDUCTASE COMPLEX SUBUNIT G"/>
    <property type="match status" value="1"/>
</dbReference>
<dbReference type="NCBIfam" id="TIGR01947">
    <property type="entry name" value="rnfG"/>
    <property type="match status" value="1"/>
</dbReference>